<dbReference type="InterPro" id="IPR009006">
    <property type="entry name" value="Ala_racemase/Decarboxylase_C"/>
</dbReference>
<evidence type="ECO:0000256" key="2">
    <source>
        <dbReference type="ARBA" id="ARBA00022605"/>
    </source>
</evidence>
<dbReference type="Pfam" id="PF02784">
    <property type="entry name" value="Orn_Arg_deC_N"/>
    <property type="match status" value="1"/>
</dbReference>
<dbReference type="AlphaFoldDB" id="A0AAD3DFS5"/>
<feature type="domain" description="Orn/DAP/Arg decarboxylase 2 N-terminal" evidence="14">
    <location>
        <begin position="95"/>
        <end position="340"/>
    </location>
</feature>
<keyword evidence="16" id="KW-1185">Reference proteome</keyword>
<name>A0AAD3DFS5_9CHLO</name>
<evidence type="ECO:0000256" key="9">
    <source>
        <dbReference type="ARBA" id="ARBA00060643"/>
    </source>
</evidence>
<dbReference type="FunFam" id="3.20.20.10:FF:000003">
    <property type="entry name" value="Diaminopimelate decarboxylase"/>
    <property type="match status" value="1"/>
</dbReference>
<evidence type="ECO:0000256" key="12">
    <source>
        <dbReference type="PIRSR" id="PIRSR600183-50"/>
    </source>
</evidence>
<dbReference type="InterPro" id="IPR022644">
    <property type="entry name" value="De-COase2_N"/>
</dbReference>
<dbReference type="PANTHER" id="PTHR43727">
    <property type="entry name" value="DIAMINOPIMELATE DECARBOXYLASE"/>
    <property type="match status" value="1"/>
</dbReference>
<feature type="non-terminal residue" evidence="15">
    <location>
        <position position="1"/>
    </location>
</feature>
<evidence type="ECO:0000259" key="14">
    <source>
        <dbReference type="Pfam" id="PF02784"/>
    </source>
</evidence>
<dbReference type="EMBL" id="BMAR01000001">
    <property type="protein sequence ID" value="GFR39582.1"/>
    <property type="molecule type" value="Genomic_DNA"/>
</dbReference>
<evidence type="ECO:0000313" key="15">
    <source>
        <dbReference type="EMBL" id="GFR39582.1"/>
    </source>
</evidence>
<dbReference type="PROSITE" id="PS00878">
    <property type="entry name" value="ODR_DC_2_1"/>
    <property type="match status" value="1"/>
</dbReference>
<dbReference type="InterPro" id="IPR022643">
    <property type="entry name" value="De-COase2_C"/>
</dbReference>
<dbReference type="Gene3D" id="3.20.20.10">
    <property type="entry name" value="Alanine racemase"/>
    <property type="match status" value="1"/>
</dbReference>
<keyword evidence="6" id="KW-0456">Lyase</keyword>
<keyword evidence="3" id="KW-0210">Decarboxylase</keyword>
<dbReference type="EC" id="4.1.1.20" evidence="11"/>
<dbReference type="InterPro" id="IPR002986">
    <property type="entry name" value="DAP_deCOOHase_LysA"/>
</dbReference>
<dbReference type="GO" id="GO:0009507">
    <property type="term" value="C:chloroplast"/>
    <property type="evidence" value="ECO:0007669"/>
    <property type="project" value="TreeGrafter"/>
</dbReference>
<dbReference type="InterPro" id="IPR022653">
    <property type="entry name" value="De-COase2_pyr-phos_BS"/>
</dbReference>
<comment type="cofactor">
    <cofactor evidence="1 12">
        <name>pyridoxal 5'-phosphate</name>
        <dbReference type="ChEBI" id="CHEBI:597326"/>
    </cofactor>
</comment>
<dbReference type="InterPro" id="IPR000183">
    <property type="entry name" value="Orn/DAP/Arg_de-COase"/>
</dbReference>
<comment type="pathway">
    <text evidence="9">Amino-acid biosynthesis; L-lysine biosynthesis via DAP pathway; L-lysine from DL-2,6-diaminopimelate: step 1/1.</text>
</comment>
<protein>
    <recommendedName>
        <fullName evidence="11">diaminopimelate decarboxylase</fullName>
        <ecNumber evidence="11">4.1.1.20</ecNumber>
    </recommendedName>
</protein>
<dbReference type="Pfam" id="PF00278">
    <property type="entry name" value="Orn_DAP_Arg_deC"/>
    <property type="match status" value="1"/>
</dbReference>
<dbReference type="Gene3D" id="2.40.37.10">
    <property type="entry name" value="Lyase, Ornithine Decarboxylase, Chain A, domain 1"/>
    <property type="match status" value="1"/>
</dbReference>
<gene>
    <name evidence="15" type="ORF">Agub_g42</name>
</gene>
<evidence type="ECO:0000256" key="6">
    <source>
        <dbReference type="ARBA" id="ARBA00023239"/>
    </source>
</evidence>
<dbReference type="SUPFAM" id="SSF50621">
    <property type="entry name" value="Alanine racemase C-terminal domain-like"/>
    <property type="match status" value="1"/>
</dbReference>
<organism evidence="15 16">
    <name type="scientific">Astrephomene gubernaculifera</name>
    <dbReference type="NCBI Taxonomy" id="47775"/>
    <lineage>
        <taxon>Eukaryota</taxon>
        <taxon>Viridiplantae</taxon>
        <taxon>Chlorophyta</taxon>
        <taxon>core chlorophytes</taxon>
        <taxon>Chlorophyceae</taxon>
        <taxon>CS clade</taxon>
        <taxon>Chlamydomonadales</taxon>
        <taxon>Astrephomenaceae</taxon>
        <taxon>Astrephomene</taxon>
    </lineage>
</organism>
<evidence type="ECO:0000259" key="13">
    <source>
        <dbReference type="Pfam" id="PF00278"/>
    </source>
</evidence>
<dbReference type="CDD" id="cd06828">
    <property type="entry name" value="PLPDE_III_DapDC"/>
    <property type="match status" value="1"/>
</dbReference>
<dbReference type="GO" id="GO:0008836">
    <property type="term" value="F:diaminopimelate decarboxylase activity"/>
    <property type="evidence" value="ECO:0007669"/>
    <property type="project" value="UniProtKB-EC"/>
</dbReference>
<keyword evidence="4 12" id="KW-0663">Pyridoxal phosphate</keyword>
<dbReference type="PROSITE" id="PS00879">
    <property type="entry name" value="ODR_DC_2_2"/>
    <property type="match status" value="1"/>
</dbReference>
<dbReference type="GO" id="GO:0009089">
    <property type="term" value="P:lysine biosynthetic process via diaminopimelate"/>
    <property type="evidence" value="ECO:0007669"/>
    <property type="project" value="InterPro"/>
</dbReference>
<evidence type="ECO:0000256" key="8">
    <source>
        <dbReference type="ARBA" id="ARBA00053571"/>
    </source>
</evidence>
<evidence type="ECO:0000256" key="11">
    <source>
        <dbReference type="ARBA" id="ARBA00066427"/>
    </source>
</evidence>
<dbReference type="NCBIfam" id="TIGR01048">
    <property type="entry name" value="lysA"/>
    <property type="match status" value="1"/>
</dbReference>
<dbReference type="Proteomes" id="UP001054857">
    <property type="component" value="Unassembled WGS sequence"/>
</dbReference>
<comment type="similarity">
    <text evidence="10">Belongs to the Orn/Lys/Arg decarboxylase class-II family. LysA subfamily.</text>
</comment>
<dbReference type="SUPFAM" id="SSF51419">
    <property type="entry name" value="PLP-binding barrel"/>
    <property type="match status" value="1"/>
</dbReference>
<evidence type="ECO:0000313" key="16">
    <source>
        <dbReference type="Proteomes" id="UP001054857"/>
    </source>
</evidence>
<reference evidence="15 16" key="1">
    <citation type="journal article" date="2021" name="Sci. Rep.">
        <title>Genome sequencing of the multicellular alga Astrephomene provides insights into convergent evolution of germ-soma differentiation.</title>
        <authorList>
            <person name="Yamashita S."/>
            <person name="Yamamoto K."/>
            <person name="Matsuzaki R."/>
            <person name="Suzuki S."/>
            <person name="Yamaguchi H."/>
            <person name="Hirooka S."/>
            <person name="Minakuchi Y."/>
            <person name="Miyagishima S."/>
            <person name="Kawachi M."/>
            <person name="Toyoda A."/>
            <person name="Nozaki H."/>
        </authorList>
    </citation>
    <scope>NUCLEOTIDE SEQUENCE [LARGE SCALE GENOMIC DNA]</scope>
    <source>
        <strain evidence="15 16">NIES-4017</strain>
    </source>
</reference>
<evidence type="ECO:0000256" key="10">
    <source>
        <dbReference type="ARBA" id="ARBA00060983"/>
    </source>
</evidence>
<accession>A0AAD3DFS5</accession>
<dbReference type="HAMAP" id="MF_02120">
    <property type="entry name" value="LysA"/>
    <property type="match status" value="1"/>
</dbReference>
<evidence type="ECO:0000256" key="5">
    <source>
        <dbReference type="ARBA" id="ARBA00023154"/>
    </source>
</evidence>
<feature type="domain" description="Orn/DAP/Arg decarboxylase 2 C-terminal" evidence="13">
    <location>
        <begin position="92"/>
        <end position="429"/>
    </location>
</feature>
<evidence type="ECO:0000256" key="1">
    <source>
        <dbReference type="ARBA" id="ARBA00001933"/>
    </source>
</evidence>
<sequence>PPVAMQTISGRSLAGRTTRVAKIANQGRRVCVVRAAAAVEEKPIGAAWQFTQPAGKGLGWYTGAEDGHLYVDELRVEDIRQQVPESPFYLYSKNRILHNFAAYKAALAGLDSLPCYAVKANNNLIIMKELAAAGAGAVLVSGNELKLALKAGFDPSRTIFNGNGKLPWELELAVEQGVLVNIDSEFDLQNIAAAARKVGKSAKVLLRINPDVDPQVHPYVSTGLAGSKFGIRNSHIKWFLDAIRAEPLLQLVGVHSHLGSTITKVNIFRDAAVIMCEFVKMIRAEGFNLQYLNIGGGLGIDYSHQGQVLPTPTDLIDTVRDIVQQLGLTLVIEPGRSMVATSCALVNKVTGVKTNGNKHFIVVDGSMATLIRPSLYGAYQHIELTVPSSSEQQTFDIVGPICESADFLGKDRVLPTPNPGDGLVVHDAGAYCMSMASNYNLKMRPAEYLVEGGSVRKIRHEETLEGLVEASFGGL</sequence>
<comment type="function">
    <text evidence="8">Specifically catalyzes the decarboxylation of meso-diaminopimelate (meso-DAP) to L-lysine.</text>
</comment>
<keyword evidence="2" id="KW-0028">Amino-acid biosynthesis</keyword>
<comment type="caution">
    <text evidence="15">The sequence shown here is derived from an EMBL/GenBank/DDBJ whole genome shotgun (WGS) entry which is preliminary data.</text>
</comment>
<dbReference type="PANTHER" id="PTHR43727:SF2">
    <property type="entry name" value="GROUP IV DECARBOXYLASE"/>
    <property type="match status" value="1"/>
</dbReference>
<dbReference type="FunFam" id="2.40.37.10:FF:000003">
    <property type="entry name" value="Diaminopimelate decarboxylase"/>
    <property type="match status" value="1"/>
</dbReference>
<keyword evidence="5" id="KW-0457">Lysine biosynthesis</keyword>
<dbReference type="PRINTS" id="PR01179">
    <property type="entry name" value="ODADCRBXLASE"/>
</dbReference>
<evidence type="ECO:0000256" key="3">
    <source>
        <dbReference type="ARBA" id="ARBA00022793"/>
    </source>
</evidence>
<evidence type="ECO:0000256" key="4">
    <source>
        <dbReference type="ARBA" id="ARBA00022898"/>
    </source>
</evidence>
<feature type="active site" description="Proton donor" evidence="12">
    <location>
        <position position="402"/>
    </location>
</feature>
<dbReference type="PRINTS" id="PR01181">
    <property type="entry name" value="DAPDCRBXLASE"/>
</dbReference>
<proteinExistence type="inferred from homology"/>
<feature type="modified residue" description="N6-(pyridoxal phosphate)lysine" evidence="12">
    <location>
        <position position="119"/>
    </location>
</feature>
<evidence type="ECO:0000256" key="7">
    <source>
        <dbReference type="ARBA" id="ARBA00050464"/>
    </source>
</evidence>
<dbReference type="InterPro" id="IPR022657">
    <property type="entry name" value="De-COase2_CS"/>
</dbReference>
<dbReference type="InterPro" id="IPR029066">
    <property type="entry name" value="PLP-binding_barrel"/>
</dbReference>
<comment type="catalytic activity">
    <reaction evidence="7">
        <text>meso-2,6-diaminopimelate + H(+) = L-lysine + CO2</text>
        <dbReference type="Rhea" id="RHEA:15101"/>
        <dbReference type="ChEBI" id="CHEBI:15378"/>
        <dbReference type="ChEBI" id="CHEBI:16526"/>
        <dbReference type="ChEBI" id="CHEBI:32551"/>
        <dbReference type="ChEBI" id="CHEBI:57791"/>
        <dbReference type="EC" id="4.1.1.20"/>
    </reaction>
</comment>